<comment type="caution">
    <text evidence="1">The sequence shown here is derived from an EMBL/GenBank/DDBJ whole genome shotgun (WGS) entry which is preliminary data.</text>
</comment>
<organism evidence="1 2">
    <name type="scientific">Propionibacterium acidifaciens F0233</name>
    <dbReference type="NCBI Taxonomy" id="553198"/>
    <lineage>
        <taxon>Bacteria</taxon>
        <taxon>Bacillati</taxon>
        <taxon>Actinomycetota</taxon>
        <taxon>Actinomycetes</taxon>
        <taxon>Propionibacteriales</taxon>
        <taxon>Propionibacteriaceae</taxon>
        <taxon>Propionibacterium</taxon>
    </lineage>
</organism>
<protein>
    <submittedName>
        <fullName evidence="1">Uncharacterized protein</fullName>
    </submittedName>
</protein>
<sequence>MHRELKMIRFDESEIKQVLTIMDELALSLDHIEASFDSSESAKDALWEYMSTLQAGRRVAYLRGIPSDAITRELGEDAYLAEREAVLSWPRISPPEGTEQEDP</sequence>
<evidence type="ECO:0000313" key="2">
    <source>
        <dbReference type="Proteomes" id="UP000017052"/>
    </source>
</evidence>
<evidence type="ECO:0000313" key="1">
    <source>
        <dbReference type="EMBL" id="ERK62218.1"/>
    </source>
</evidence>
<name>U2S9A1_9ACTN</name>
<keyword evidence="2" id="KW-1185">Reference proteome</keyword>
<reference evidence="1" key="1">
    <citation type="submission" date="2013-08" db="EMBL/GenBank/DDBJ databases">
        <authorList>
            <person name="Durkin A.S."/>
            <person name="Haft D.R."/>
            <person name="McCorrison J."/>
            <person name="Torralba M."/>
            <person name="Gillis M."/>
            <person name="Haft D.H."/>
            <person name="Methe B."/>
            <person name="Sutton G."/>
            <person name="Nelson K.E."/>
        </authorList>
    </citation>
    <scope>NUCLEOTIDE SEQUENCE [LARGE SCALE GENOMIC DNA]</scope>
    <source>
        <strain evidence="1">F0233</strain>
    </source>
</reference>
<dbReference type="Proteomes" id="UP000017052">
    <property type="component" value="Unassembled WGS sequence"/>
</dbReference>
<accession>U2S9A1</accession>
<proteinExistence type="predicted"/>
<gene>
    <name evidence="1" type="ORF">HMPREF0682_1262</name>
</gene>
<dbReference type="EMBL" id="ACVN02000033">
    <property type="protein sequence ID" value="ERK62218.1"/>
    <property type="molecule type" value="Genomic_DNA"/>
</dbReference>
<dbReference type="AlphaFoldDB" id="U2S9A1"/>